<accession>A0A8K0RVR1</accession>
<evidence type="ECO:0000313" key="2">
    <source>
        <dbReference type="Proteomes" id="UP000813427"/>
    </source>
</evidence>
<evidence type="ECO:0008006" key="3">
    <source>
        <dbReference type="Google" id="ProtNLM"/>
    </source>
</evidence>
<reference evidence="1" key="1">
    <citation type="journal article" date="2021" name="Nat. Commun.">
        <title>Genetic determinants of endophytism in the Arabidopsis root mycobiome.</title>
        <authorList>
            <person name="Mesny F."/>
            <person name="Miyauchi S."/>
            <person name="Thiergart T."/>
            <person name="Pickel B."/>
            <person name="Atanasova L."/>
            <person name="Karlsson M."/>
            <person name="Huettel B."/>
            <person name="Barry K.W."/>
            <person name="Haridas S."/>
            <person name="Chen C."/>
            <person name="Bauer D."/>
            <person name="Andreopoulos W."/>
            <person name="Pangilinan J."/>
            <person name="LaButti K."/>
            <person name="Riley R."/>
            <person name="Lipzen A."/>
            <person name="Clum A."/>
            <person name="Drula E."/>
            <person name="Henrissat B."/>
            <person name="Kohler A."/>
            <person name="Grigoriev I.V."/>
            <person name="Martin F.M."/>
            <person name="Hacquard S."/>
        </authorList>
    </citation>
    <scope>NUCLEOTIDE SEQUENCE</scope>
    <source>
        <strain evidence="1">MPI-SDFR-AT-0068</strain>
    </source>
</reference>
<dbReference type="EMBL" id="JAGPXF010000004">
    <property type="protein sequence ID" value="KAH7245175.1"/>
    <property type="molecule type" value="Genomic_DNA"/>
</dbReference>
<gene>
    <name evidence="1" type="ORF">BKA59DRAFT_437194</name>
</gene>
<dbReference type="InterPro" id="IPR021833">
    <property type="entry name" value="DUF3425"/>
</dbReference>
<dbReference type="PANTHER" id="PTHR38116">
    <property type="entry name" value="CHROMOSOME 7, WHOLE GENOME SHOTGUN SEQUENCE"/>
    <property type="match status" value="1"/>
</dbReference>
<protein>
    <recommendedName>
        <fullName evidence="3">BZIP domain-containing protein</fullName>
    </recommendedName>
</protein>
<dbReference type="Pfam" id="PF11905">
    <property type="entry name" value="DUF3425"/>
    <property type="match status" value="1"/>
</dbReference>
<dbReference type="PANTHER" id="PTHR38116:SF1">
    <property type="entry name" value="BZIP DOMAIN-CONTAINING PROTEIN"/>
    <property type="match status" value="1"/>
</dbReference>
<comment type="caution">
    <text evidence="1">The sequence shown here is derived from an EMBL/GenBank/DDBJ whole genome shotgun (WGS) entry which is preliminary data.</text>
</comment>
<sequence length="290" mass="33638">MTDPQRIPIQPMAQQLLVQNAKEDWTGVTSTAERRKLQNRLNKRSQYLRKRQQQERRQFSSDIISQTIIPTEPKPSINSGLQRPPDEMLQAISEMCEVFVTPELRQKMFALASKAYLDYTMNAPRLSHLPFLITLNVNIAIAKNATLMGFDRTIMCLDDTISPFNHNGPVPPSFNPPKLLEPTQVQREVLHHPWLDIFPFPRFRDNMIRAVDAGLMDDDDLCNDIAEANLDNVEKPSLIVWGDASLPHSWEASPWFIRKWGWLLQGCPEMLEVTNKWRQSRGERMLQWKH</sequence>
<organism evidence="1 2">
    <name type="scientific">Fusarium tricinctum</name>
    <dbReference type="NCBI Taxonomy" id="61284"/>
    <lineage>
        <taxon>Eukaryota</taxon>
        <taxon>Fungi</taxon>
        <taxon>Dikarya</taxon>
        <taxon>Ascomycota</taxon>
        <taxon>Pezizomycotina</taxon>
        <taxon>Sordariomycetes</taxon>
        <taxon>Hypocreomycetidae</taxon>
        <taxon>Hypocreales</taxon>
        <taxon>Nectriaceae</taxon>
        <taxon>Fusarium</taxon>
        <taxon>Fusarium tricinctum species complex</taxon>
    </lineage>
</organism>
<name>A0A8K0RVR1_9HYPO</name>
<keyword evidence="2" id="KW-1185">Reference proteome</keyword>
<dbReference type="OrthoDB" id="2245989at2759"/>
<proteinExistence type="predicted"/>
<evidence type="ECO:0000313" key="1">
    <source>
        <dbReference type="EMBL" id="KAH7245175.1"/>
    </source>
</evidence>
<dbReference type="AlphaFoldDB" id="A0A8K0RVR1"/>
<dbReference type="Proteomes" id="UP000813427">
    <property type="component" value="Unassembled WGS sequence"/>
</dbReference>